<evidence type="ECO:0000313" key="3">
    <source>
        <dbReference type="Proteomes" id="UP001153069"/>
    </source>
</evidence>
<keyword evidence="3" id="KW-1185">Reference proteome</keyword>
<gene>
    <name evidence="2" type="ORF">SEMRO_443_G144040.1</name>
</gene>
<accession>A0A9N8DYB5</accession>
<proteinExistence type="predicted"/>
<feature type="compositionally biased region" description="Basic and acidic residues" evidence="1">
    <location>
        <begin position="771"/>
        <end position="784"/>
    </location>
</feature>
<dbReference type="OrthoDB" id="44326at2759"/>
<evidence type="ECO:0000256" key="1">
    <source>
        <dbReference type="SAM" id="MobiDB-lite"/>
    </source>
</evidence>
<name>A0A9N8DYB5_9STRA</name>
<feature type="region of interest" description="Disordered" evidence="1">
    <location>
        <begin position="699"/>
        <end position="784"/>
    </location>
</feature>
<feature type="region of interest" description="Disordered" evidence="1">
    <location>
        <begin position="347"/>
        <end position="383"/>
    </location>
</feature>
<feature type="region of interest" description="Disordered" evidence="1">
    <location>
        <begin position="1"/>
        <end position="272"/>
    </location>
</feature>
<feature type="region of interest" description="Disordered" evidence="1">
    <location>
        <begin position="620"/>
        <end position="640"/>
    </location>
</feature>
<feature type="compositionally biased region" description="Low complexity" evidence="1">
    <location>
        <begin position="157"/>
        <end position="169"/>
    </location>
</feature>
<protein>
    <submittedName>
        <fullName evidence="2">Uncharacterized protein</fullName>
    </submittedName>
</protein>
<dbReference type="EMBL" id="CAICTM010000442">
    <property type="protein sequence ID" value="CAB9510585.1"/>
    <property type="molecule type" value="Genomic_DNA"/>
</dbReference>
<feature type="compositionally biased region" description="Polar residues" evidence="1">
    <location>
        <begin position="245"/>
        <end position="258"/>
    </location>
</feature>
<feature type="compositionally biased region" description="Basic and acidic residues" evidence="1">
    <location>
        <begin position="699"/>
        <end position="722"/>
    </location>
</feature>
<feature type="compositionally biased region" description="Polar residues" evidence="1">
    <location>
        <begin position="724"/>
        <end position="740"/>
    </location>
</feature>
<feature type="compositionally biased region" description="Basic and acidic residues" evidence="1">
    <location>
        <begin position="115"/>
        <end position="126"/>
    </location>
</feature>
<feature type="compositionally biased region" description="Low complexity" evidence="1">
    <location>
        <begin position="741"/>
        <end position="751"/>
    </location>
</feature>
<evidence type="ECO:0000313" key="2">
    <source>
        <dbReference type="EMBL" id="CAB9510585.1"/>
    </source>
</evidence>
<feature type="compositionally biased region" description="Low complexity" evidence="1">
    <location>
        <begin position="196"/>
        <end position="205"/>
    </location>
</feature>
<dbReference type="AlphaFoldDB" id="A0A9N8DYB5"/>
<feature type="compositionally biased region" description="Polar residues" evidence="1">
    <location>
        <begin position="104"/>
        <end position="114"/>
    </location>
</feature>
<feature type="compositionally biased region" description="Basic and acidic residues" evidence="1">
    <location>
        <begin position="259"/>
        <end position="271"/>
    </location>
</feature>
<reference evidence="2" key="1">
    <citation type="submission" date="2020-06" db="EMBL/GenBank/DDBJ databases">
        <authorList>
            <consortium name="Plant Systems Biology data submission"/>
        </authorList>
    </citation>
    <scope>NUCLEOTIDE SEQUENCE</scope>
    <source>
        <strain evidence="2">D6</strain>
    </source>
</reference>
<feature type="compositionally biased region" description="Basic and acidic residues" evidence="1">
    <location>
        <begin position="34"/>
        <end position="61"/>
    </location>
</feature>
<comment type="caution">
    <text evidence="2">The sequence shown here is derived from an EMBL/GenBank/DDBJ whole genome shotgun (WGS) entry which is preliminary data.</text>
</comment>
<dbReference type="Proteomes" id="UP001153069">
    <property type="component" value="Unassembled WGS sequence"/>
</dbReference>
<feature type="compositionally biased region" description="Low complexity" evidence="1">
    <location>
        <begin position="20"/>
        <end position="33"/>
    </location>
</feature>
<feature type="compositionally biased region" description="Polar residues" evidence="1">
    <location>
        <begin position="65"/>
        <end position="93"/>
    </location>
</feature>
<sequence>MSVRVAQGSHALDSHNDAKSISSYRSTHTTRSSVLERAREYNRRIDEQKHRRSKSLERDSDVPDNASSASGATPRSQSAGRMSSSQVAQGNRPSTRERAMASVQRESMGSNNAARNHDAHPQHQAENRSSSHHTRASSTSHQRESPGGNEAAQPTPRSRSSAGSYSSHMSRPKPTTPRIANGSSSHHNSNNHHHNQNNNSAGHNAHYQEKTRSHGNHHPNQQTRHSHPRVSTDQPYTSKDPPVQSARSSQMGRSADSNRMSHPEPKEENHEAVVTPELLVDALSGHEDGLLAIAERLMEHYDSGYDVMGEAIIDAFADVQKLFQHVVEAAHMEGAAFEASRREEEISELRKQASAAGELNPQEDSLQNGGQNQNGTGGPTRHDEFIDQDVKDILNEAIRKGTNYRNSGKYTECYHLYEQACQSASSLLPVDSDHRGRLQLSIARAESMSHERACAILRYAMDDVLRSGLRAGNVPLPDPSQRADVVLNKPRGHPTATGATGQGGVVQSSEEALNSLVEEMREVLSAPVYNNTPIQNVAQRFLAALADAQKSQQKNEEKLEQNLAKLKGDFLLARAEWEEKLNSTQETADIFKEKYSKLKDSVRQNSADGSGSTYLDHARSALASQQQRVNSEEETETYGFSTIRSTVSRAGSHASLGSGLANHARSIVGSFSCAGGNVRSGGVIAQELAENRDAEIREMAFRHDSGKRDRDRRRSSNGDKRNAHSISMSYSDRSVTASEAQSQSTGGQQQQNRRTPHSVASGSTRSKSSRSFREYSRSPQRVDF</sequence>
<feature type="compositionally biased region" description="Polar residues" evidence="1">
    <location>
        <begin position="218"/>
        <end position="237"/>
    </location>
</feature>
<organism evidence="2 3">
    <name type="scientific">Seminavis robusta</name>
    <dbReference type="NCBI Taxonomy" id="568900"/>
    <lineage>
        <taxon>Eukaryota</taxon>
        <taxon>Sar</taxon>
        <taxon>Stramenopiles</taxon>
        <taxon>Ochrophyta</taxon>
        <taxon>Bacillariophyta</taxon>
        <taxon>Bacillariophyceae</taxon>
        <taxon>Bacillariophycidae</taxon>
        <taxon>Naviculales</taxon>
        <taxon>Naviculaceae</taxon>
        <taxon>Seminavis</taxon>
    </lineage>
</organism>